<organism evidence="6 7">
    <name type="scientific">Thermosipho atlanticus DSM 15807</name>
    <dbReference type="NCBI Taxonomy" id="1123380"/>
    <lineage>
        <taxon>Bacteria</taxon>
        <taxon>Thermotogati</taxon>
        <taxon>Thermotogota</taxon>
        <taxon>Thermotogae</taxon>
        <taxon>Thermotogales</taxon>
        <taxon>Fervidobacteriaceae</taxon>
        <taxon>Thermosipho</taxon>
    </lineage>
</organism>
<dbReference type="GO" id="GO:0046872">
    <property type="term" value="F:metal ion binding"/>
    <property type="evidence" value="ECO:0007669"/>
    <property type="project" value="UniProtKB-KW"/>
</dbReference>
<evidence type="ECO:0000313" key="7">
    <source>
        <dbReference type="Proteomes" id="UP000242592"/>
    </source>
</evidence>
<feature type="binding site" evidence="4">
    <location>
        <position position="196"/>
    </location>
    <ligand>
        <name>Zn(2+)</name>
        <dbReference type="ChEBI" id="CHEBI:29105"/>
        <label>2</label>
        <note>catalytic</note>
    </ligand>
</feature>
<comment type="subcellular location">
    <subcellularLocation>
        <location evidence="1">Cytoplasm</location>
    </subcellularLocation>
</comment>
<protein>
    <recommendedName>
        <fullName evidence="1">Isoaspartyl dipeptidase</fullName>
        <ecNumber evidence="1">3.4.19.-</ecNumber>
    </recommendedName>
</protein>
<dbReference type="OrthoDB" id="9775607at2"/>
<dbReference type="Pfam" id="PF01979">
    <property type="entry name" value="Amidohydro_1"/>
    <property type="match status" value="1"/>
</dbReference>
<name>A0A1M5TXC7_9BACT</name>
<feature type="domain" description="Amidohydrolase-related" evidence="5">
    <location>
        <begin position="53"/>
        <end position="370"/>
    </location>
</feature>
<sequence>MIKLLKNGIVYTPKYLGRRDILILGEKIGLVEKEINIATFPLEIETYDLTGKTVVPGFIDSHVHLTGGGGEGGYSTRTPEINLSQLIEGGITTVIGCLGTDGITRSLENLYAKAKALDEEGITTLIFTGSYAVPPVTFTGSIVKDIVLIDKVVGVGEIAISDHRSTQPTLEEIKKIASNARLGGLLSGKAGIVNFHVGAGERGIDYLFEIVLKSEIPITNLYPTHMNRNEKLLFQGIEFAKMGGYFDLTTSTSTEEGKIKTVKFLKECYENRVIDKVTLTSDGQGSLPKFDEEGKFVGLKIGEVTSLFDIVKTSVEKSYLPLEEALKTITLNPSKVLKLKTKGKVERNFDADLVILDKDFEIDGVISRGNFLMYEKKLLKRGTFET</sequence>
<dbReference type="NCBIfam" id="TIGR01975">
    <property type="entry name" value="isoAsp_dipep"/>
    <property type="match status" value="1"/>
</dbReference>
<feature type="binding site" evidence="3">
    <location>
        <position position="164"/>
    </location>
    <ligand>
        <name>substrate</name>
    </ligand>
</feature>
<dbReference type="PIRSF" id="PIRSF001238">
    <property type="entry name" value="IadA"/>
    <property type="match status" value="1"/>
</dbReference>
<dbReference type="Gene3D" id="3.20.20.140">
    <property type="entry name" value="Metal-dependent hydrolases"/>
    <property type="match status" value="1"/>
</dbReference>
<dbReference type="InterPro" id="IPR006680">
    <property type="entry name" value="Amidohydro-rel"/>
</dbReference>
<feature type="binding site" evidence="3">
    <location>
        <position position="100"/>
    </location>
    <ligand>
        <name>substrate</name>
    </ligand>
</feature>
<feature type="binding site" evidence="3">
    <location>
        <position position="286"/>
    </location>
    <ligand>
        <name>substrate</name>
    </ligand>
</feature>
<dbReference type="SUPFAM" id="SSF51338">
    <property type="entry name" value="Composite domain of metallo-dependent hydrolases"/>
    <property type="match status" value="1"/>
</dbReference>
<proteinExistence type="inferred from homology"/>
<dbReference type="GO" id="GO:0005737">
    <property type="term" value="C:cytoplasm"/>
    <property type="evidence" value="ECO:0007669"/>
    <property type="project" value="UniProtKB-SubCell"/>
</dbReference>
<feature type="binding site" evidence="3">
    <location>
        <position position="228"/>
    </location>
    <ligand>
        <name>substrate</name>
    </ligand>
</feature>
<dbReference type="InterPro" id="IPR032466">
    <property type="entry name" value="Metal_Hydrolase"/>
</dbReference>
<dbReference type="GO" id="GO:0008798">
    <property type="term" value="F:beta-aspartyl-peptidase activity"/>
    <property type="evidence" value="ECO:0007669"/>
    <property type="project" value="InterPro"/>
</dbReference>
<evidence type="ECO:0000313" key="6">
    <source>
        <dbReference type="EMBL" id="SHH55270.1"/>
    </source>
</evidence>
<dbReference type="RefSeq" id="WP_073073775.1">
    <property type="nucleotide sequence ID" value="NZ_FQXN01000006.1"/>
</dbReference>
<keyword evidence="1" id="KW-0378">Hydrolase</keyword>
<comment type="similarity">
    <text evidence="1">Belongs to the peptidase M38 family.</text>
</comment>
<dbReference type="PANTHER" id="PTHR11647">
    <property type="entry name" value="HYDRANTOINASE/DIHYDROPYRIMIDINASE FAMILY MEMBER"/>
    <property type="match status" value="1"/>
</dbReference>
<evidence type="ECO:0000259" key="5">
    <source>
        <dbReference type="Pfam" id="PF01979"/>
    </source>
</evidence>
<keyword evidence="1" id="KW-0645">Protease</keyword>
<dbReference type="InterPro" id="IPR011059">
    <property type="entry name" value="Metal-dep_hydrolase_composite"/>
</dbReference>
<accession>A0A1M5TXC7</accession>
<dbReference type="SUPFAM" id="SSF51556">
    <property type="entry name" value="Metallo-dependent hydrolases"/>
    <property type="match status" value="1"/>
</dbReference>
<evidence type="ECO:0000256" key="1">
    <source>
        <dbReference type="PIRNR" id="PIRNR001238"/>
    </source>
</evidence>
<keyword evidence="1 4" id="KW-0862">Zinc</keyword>
<evidence type="ECO:0000256" key="4">
    <source>
        <dbReference type="PIRSR" id="PIRSR001238-3"/>
    </source>
</evidence>
<comment type="cofactor">
    <cofactor evidence="1 4">
        <name>Zn(2+)</name>
        <dbReference type="ChEBI" id="CHEBI:29105"/>
    </cofactor>
    <text evidence="1 4">Binds 2 Zn(2+) ions per subunit.</text>
</comment>
<feature type="binding site" evidence="4">
    <location>
        <position position="64"/>
    </location>
    <ligand>
        <name>Zn(2+)</name>
        <dbReference type="ChEBI" id="CHEBI:29105"/>
        <label>1</label>
        <note>catalytic</note>
    </ligand>
</feature>
<dbReference type="PANTHER" id="PTHR11647:SF1">
    <property type="entry name" value="COLLAPSIN RESPONSE MEDIATOR PROTEIN"/>
    <property type="match status" value="1"/>
</dbReference>
<dbReference type="InterPro" id="IPR010229">
    <property type="entry name" value="Pept_M38_dipep"/>
</dbReference>
<feature type="active site" description="Proton acceptor" evidence="2">
    <location>
        <position position="282"/>
    </location>
</feature>
<evidence type="ECO:0000256" key="3">
    <source>
        <dbReference type="PIRSR" id="PIRSR001238-2"/>
    </source>
</evidence>
<comment type="PTM">
    <text evidence="1">Carboxylation allows a single lysine to coordinate two zinc ions.</text>
</comment>
<gene>
    <name evidence="6" type="ORF">SAMN02745199_1528</name>
</gene>
<feature type="binding site" evidence="4">
    <location>
        <position position="225"/>
    </location>
    <ligand>
        <name>Zn(2+)</name>
        <dbReference type="ChEBI" id="CHEBI:29105"/>
        <label>2</label>
        <note>catalytic</note>
    </ligand>
</feature>
<dbReference type="STRING" id="1123380.SAMN02745199_1528"/>
<keyword evidence="1" id="KW-0482">Metalloprotease</keyword>
<feature type="binding site" evidence="4">
    <location>
        <position position="62"/>
    </location>
    <ligand>
        <name>Zn(2+)</name>
        <dbReference type="ChEBI" id="CHEBI:29105"/>
        <label>1</label>
        <note>catalytic</note>
    </ligand>
</feature>
<dbReference type="EC" id="3.4.19.-" evidence="1"/>
<dbReference type="Gene3D" id="2.30.40.10">
    <property type="entry name" value="Urease, subunit C, domain 1"/>
    <property type="match status" value="1"/>
</dbReference>
<keyword evidence="7" id="KW-1185">Reference proteome</keyword>
<dbReference type="AlphaFoldDB" id="A0A1M5TXC7"/>
<dbReference type="InterPro" id="IPR050378">
    <property type="entry name" value="Metallo-dep_Hydrolases_sf"/>
</dbReference>
<evidence type="ECO:0000256" key="2">
    <source>
        <dbReference type="PIRSR" id="PIRSR001238-1"/>
    </source>
</evidence>
<dbReference type="EMBL" id="FQXN01000006">
    <property type="protein sequence ID" value="SHH55270.1"/>
    <property type="molecule type" value="Genomic_DNA"/>
</dbReference>
<feature type="binding site" evidence="4">
    <location>
        <position position="282"/>
    </location>
    <ligand>
        <name>Zn(2+)</name>
        <dbReference type="ChEBI" id="CHEBI:29105"/>
        <label>1</label>
        <note>catalytic</note>
    </ligand>
</feature>
<dbReference type="GO" id="GO:0006508">
    <property type="term" value="P:proteolysis"/>
    <property type="evidence" value="ECO:0007669"/>
    <property type="project" value="UniProtKB-KW"/>
</dbReference>
<dbReference type="GO" id="GO:0008237">
    <property type="term" value="F:metallopeptidase activity"/>
    <property type="evidence" value="ECO:0007669"/>
    <property type="project" value="UniProtKB-KW"/>
</dbReference>
<comment type="function">
    <text evidence="1">Catalyzes the hydrolytic cleavage of a subset of L-isoaspartyl (L-beta-aspartyl) dipeptides. Used to degrade proteins damaged by L-isoaspartyl residues formation.</text>
</comment>
<dbReference type="GO" id="GO:0016810">
    <property type="term" value="F:hydrolase activity, acting on carbon-nitrogen (but not peptide) bonds"/>
    <property type="evidence" value="ECO:0007669"/>
    <property type="project" value="InterPro"/>
</dbReference>
<feature type="binding site" evidence="3">
    <location>
        <position position="131"/>
    </location>
    <ligand>
        <name>substrate</name>
    </ligand>
</feature>
<dbReference type="Proteomes" id="UP000242592">
    <property type="component" value="Unassembled WGS sequence"/>
</dbReference>
<keyword evidence="1 4" id="KW-0479">Metal-binding</keyword>
<feature type="binding site" evidence="3">
    <location>
        <begin position="69"/>
        <end position="71"/>
    </location>
    <ligand>
        <name>substrate</name>
    </ligand>
</feature>
<reference evidence="7" key="1">
    <citation type="submission" date="2016-11" db="EMBL/GenBank/DDBJ databases">
        <authorList>
            <person name="Varghese N."/>
            <person name="Submissions S."/>
        </authorList>
    </citation>
    <scope>NUCLEOTIDE SEQUENCE [LARGE SCALE GENOMIC DNA]</scope>
    <source>
        <strain evidence="7">DSM 15807</strain>
    </source>
</reference>